<evidence type="ECO:0000256" key="2">
    <source>
        <dbReference type="ARBA" id="ARBA00006897"/>
    </source>
</evidence>
<evidence type="ECO:0000256" key="4">
    <source>
        <dbReference type="ARBA" id="ARBA00022692"/>
    </source>
</evidence>
<evidence type="ECO:0000256" key="8">
    <source>
        <dbReference type="ARBA" id="ARBA00023136"/>
    </source>
</evidence>
<comment type="catalytic activity">
    <reaction evidence="9">
        <text>Hydrolyzes the peptide bond -P2-(S-farnesyl or geranylgeranyl)C-P1'-P2'-P3'-COOH where P1' and P2' are amino acids with aliphatic sidechains and P3' is any C-terminal residue.</text>
        <dbReference type="EC" id="3.4.26.1"/>
    </reaction>
</comment>
<protein>
    <recommendedName>
        <fullName evidence="10">intramembrane prenyl-peptidase Rce1</fullName>
        <ecNumber evidence="10">3.4.26.1</ecNumber>
    </recommendedName>
</protein>
<organism evidence="13 14">
    <name type="scientific">Sporormia fimetaria CBS 119925</name>
    <dbReference type="NCBI Taxonomy" id="1340428"/>
    <lineage>
        <taxon>Eukaryota</taxon>
        <taxon>Fungi</taxon>
        <taxon>Dikarya</taxon>
        <taxon>Ascomycota</taxon>
        <taxon>Pezizomycotina</taxon>
        <taxon>Dothideomycetes</taxon>
        <taxon>Pleosporomycetidae</taxon>
        <taxon>Pleosporales</taxon>
        <taxon>Sporormiaceae</taxon>
        <taxon>Sporormia</taxon>
    </lineage>
</organism>
<proteinExistence type="inferred from homology"/>
<keyword evidence="6" id="KW-0256">Endoplasmic reticulum</keyword>
<keyword evidence="8 11" id="KW-0472">Membrane</keyword>
<dbReference type="GO" id="GO:0005789">
    <property type="term" value="C:endoplasmic reticulum membrane"/>
    <property type="evidence" value="ECO:0007669"/>
    <property type="project" value="UniProtKB-SubCell"/>
</dbReference>
<evidence type="ECO:0000256" key="3">
    <source>
        <dbReference type="ARBA" id="ARBA00022670"/>
    </source>
</evidence>
<dbReference type="InterPro" id="IPR003675">
    <property type="entry name" value="Rce1/LyrA-like_dom"/>
</dbReference>
<sequence length="343" mass="38284">MAPIHSLRDGISALGNMVKQTFDSAPEPPAISPTAAAILSVSFTLLYILPFYLSPFTRPSQQLHRDAPASIRARTRAVTVSTFLCIALAAYVLRQYKHASLSDTLRLMGWYPVSLVDTARTILLVAILFAGPLFEAGIVDGGWKNWIRGTPLLDAVSSWVGYRNYLVGPLTEELIWRALVIPLHRIAHVTPTHLIFLTPLYFGIAHLHHLYDFRSVNPNTPFILCLLRSLFQFTYTSLFGFFAAFVFFRTGNVWSCFLAHSFCNWLGLPRFWGRVGVVPGESIGPAGTGEVRDGMERRRHEGRGVAWTVAYYVILVAGAVGFYVFLFPLTESARAFDVILVEE</sequence>
<comment type="similarity">
    <text evidence="2">Belongs to the peptidase U48 family.</text>
</comment>
<keyword evidence="3" id="KW-0645">Protease</keyword>
<feature type="transmembrane region" description="Helical" evidence="11">
    <location>
        <begin position="231"/>
        <end position="248"/>
    </location>
</feature>
<evidence type="ECO:0000313" key="14">
    <source>
        <dbReference type="Proteomes" id="UP000799440"/>
    </source>
</evidence>
<evidence type="ECO:0000259" key="12">
    <source>
        <dbReference type="Pfam" id="PF02517"/>
    </source>
</evidence>
<reference evidence="13" key="1">
    <citation type="journal article" date="2020" name="Stud. Mycol.">
        <title>101 Dothideomycetes genomes: a test case for predicting lifestyles and emergence of pathogens.</title>
        <authorList>
            <person name="Haridas S."/>
            <person name="Albert R."/>
            <person name="Binder M."/>
            <person name="Bloem J."/>
            <person name="Labutti K."/>
            <person name="Salamov A."/>
            <person name="Andreopoulos B."/>
            <person name="Baker S."/>
            <person name="Barry K."/>
            <person name="Bills G."/>
            <person name="Bluhm B."/>
            <person name="Cannon C."/>
            <person name="Castanera R."/>
            <person name="Culley D."/>
            <person name="Daum C."/>
            <person name="Ezra D."/>
            <person name="Gonzalez J."/>
            <person name="Henrissat B."/>
            <person name="Kuo A."/>
            <person name="Liang C."/>
            <person name="Lipzen A."/>
            <person name="Lutzoni F."/>
            <person name="Magnuson J."/>
            <person name="Mondo S."/>
            <person name="Nolan M."/>
            <person name="Ohm R."/>
            <person name="Pangilinan J."/>
            <person name="Park H.-J."/>
            <person name="Ramirez L."/>
            <person name="Alfaro M."/>
            <person name="Sun H."/>
            <person name="Tritt A."/>
            <person name="Yoshinaga Y."/>
            <person name="Zwiers L.-H."/>
            <person name="Turgeon B."/>
            <person name="Goodwin S."/>
            <person name="Spatafora J."/>
            <person name="Crous P."/>
            <person name="Grigoriev I."/>
        </authorList>
    </citation>
    <scope>NUCLEOTIDE SEQUENCE</scope>
    <source>
        <strain evidence="13">CBS 119925</strain>
    </source>
</reference>
<evidence type="ECO:0000256" key="10">
    <source>
        <dbReference type="ARBA" id="ARBA00049729"/>
    </source>
</evidence>
<dbReference type="EMBL" id="MU006614">
    <property type="protein sequence ID" value="KAF2742151.1"/>
    <property type="molecule type" value="Genomic_DNA"/>
</dbReference>
<gene>
    <name evidence="13" type="ORF">M011DRAFT_490810</name>
</gene>
<dbReference type="GO" id="GO:0071586">
    <property type="term" value="P:CAAX-box protein processing"/>
    <property type="evidence" value="ECO:0007669"/>
    <property type="project" value="InterPro"/>
</dbReference>
<feature type="transmembrane region" description="Helical" evidence="11">
    <location>
        <begin position="30"/>
        <end position="53"/>
    </location>
</feature>
<keyword evidence="14" id="KW-1185">Reference proteome</keyword>
<evidence type="ECO:0000256" key="9">
    <source>
        <dbReference type="ARBA" id="ARBA00047280"/>
    </source>
</evidence>
<comment type="subcellular location">
    <subcellularLocation>
        <location evidence="1">Endoplasmic reticulum membrane</location>
        <topology evidence="1">Multi-pass membrane protein</topology>
    </subcellularLocation>
</comment>
<feature type="transmembrane region" description="Helical" evidence="11">
    <location>
        <begin position="305"/>
        <end position="326"/>
    </location>
</feature>
<feature type="transmembrane region" description="Helical" evidence="11">
    <location>
        <begin position="194"/>
        <end position="211"/>
    </location>
</feature>
<evidence type="ECO:0000313" key="13">
    <source>
        <dbReference type="EMBL" id="KAF2742151.1"/>
    </source>
</evidence>
<dbReference type="AlphaFoldDB" id="A0A6A6UYI6"/>
<feature type="transmembrane region" description="Helical" evidence="11">
    <location>
        <begin position="113"/>
        <end position="134"/>
    </location>
</feature>
<name>A0A6A6UYI6_9PLEO</name>
<dbReference type="GO" id="GO:0004222">
    <property type="term" value="F:metalloendopeptidase activity"/>
    <property type="evidence" value="ECO:0007669"/>
    <property type="project" value="InterPro"/>
</dbReference>
<feature type="domain" description="CAAX prenyl protease 2/Lysostaphin resistance protein A-like" evidence="12">
    <location>
        <begin position="159"/>
        <end position="266"/>
    </location>
</feature>
<evidence type="ECO:0000256" key="7">
    <source>
        <dbReference type="ARBA" id="ARBA00022989"/>
    </source>
</evidence>
<keyword evidence="7 11" id="KW-1133">Transmembrane helix</keyword>
<feature type="transmembrane region" description="Helical" evidence="11">
    <location>
        <begin position="73"/>
        <end position="93"/>
    </location>
</feature>
<dbReference type="InterPro" id="IPR039731">
    <property type="entry name" value="Rce1"/>
</dbReference>
<dbReference type="Proteomes" id="UP000799440">
    <property type="component" value="Unassembled WGS sequence"/>
</dbReference>
<dbReference type="OrthoDB" id="271604at2759"/>
<keyword evidence="4 11" id="KW-0812">Transmembrane</keyword>
<dbReference type="PANTHER" id="PTHR13046:SF0">
    <property type="entry name" value="CAAX PRENYL PROTEASE 2"/>
    <property type="match status" value="1"/>
</dbReference>
<dbReference type="PANTHER" id="PTHR13046">
    <property type="entry name" value="PROTEASE U48 CAAX PRENYL PROTEASE RCE1"/>
    <property type="match status" value="1"/>
</dbReference>
<evidence type="ECO:0000256" key="11">
    <source>
        <dbReference type="SAM" id="Phobius"/>
    </source>
</evidence>
<accession>A0A6A6UYI6</accession>
<dbReference type="EC" id="3.4.26.1" evidence="10"/>
<keyword evidence="5" id="KW-0378">Hydrolase</keyword>
<evidence type="ECO:0000256" key="1">
    <source>
        <dbReference type="ARBA" id="ARBA00004477"/>
    </source>
</evidence>
<dbReference type="Pfam" id="PF02517">
    <property type="entry name" value="Rce1-like"/>
    <property type="match status" value="1"/>
</dbReference>
<evidence type="ECO:0000256" key="5">
    <source>
        <dbReference type="ARBA" id="ARBA00022801"/>
    </source>
</evidence>
<evidence type="ECO:0000256" key="6">
    <source>
        <dbReference type="ARBA" id="ARBA00022824"/>
    </source>
</evidence>